<dbReference type="InterPro" id="IPR044929">
    <property type="entry name" value="DNA/RNA_non-sp_Endonuclease_sf"/>
</dbReference>
<dbReference type="SUPFAM" id="SSF54060">
    <property type="entry name" value="His-Me finger endonucleases"/>
    <property type="match status" value="1"/>
</dbReference>
<dbReference type="GO" id="GO:0003676">
    <property type="term" value="F:nucleic acid binding"/>
    <property type="evidence" value="ECO:0007669"/>
    <property type="project" value="InterPro"/>
</dbReference>
<dbReference type="GeneTree" id="ENSGT01030000234592"/>
<keyword evidence="1" id="KW-0812">Transmembrane</keyword>
<dbReference type="PANTHER" id="PTHR21472">
    <property type="entry name" value="ENDONUCLEASE DOMAIN-CONTAINING 1 PROTEIN ENDOD1"/>
    <property type="match status" value="1"/>
</dbReference>
<dbReference type="SMART" id="SM00477">
    <property type="entry name" value="NUC"/>
    <property type="match status" value="1"/>
</dbReference>
<feature type="domain" description="ENPP1-3/EXOG-like endonuclease/phosphodiesterase" evidence="2">
    <location>
        <begin position="80"/>
        <end position="293"/>
    </location>
</feature>
<dbReference type="AlphaFoldDB" id="A0AAY3ZUN3"/>
<dbReference type="InterPro" id="IPR039015">
    <property type="entry name" value="ENDOD1"/>
</dbReference>
<evidence type="ECO:0000259" key="3">
    <source>
        <dbReference type="SMART" id="SM00892"/>
    </source>
</evidence>
<evidence type="ECO:0000259" key="2">
    <source>
        <dbReference type="SMART" id="SM00477"/>
    </source>
</evidence>
<dbReference type="Proteomes" id="UP000694580">
    <property type="component" value="Chromosome 2"/>
</dbReference>
<dbReference type="InterPro" id="IPR044925">
    <property type="entry name" value="His-Me_finger_sf"/>
</dbReference>
<dbReference type="SMART" id="SM00892">
    <property type="entry name" value="Endonuclease_NS"/>
    <property type="match status" value="1"/>
</dbReference>
<dbReference type="InterPro" id="IPR001604">
    <property type="entry name" value="Endo_G_ENPP1-like_dom"/>
</dbReference>
<dbReference type="Ensembl" id="ENSDCDT00010000391.1">
    <property type="protein sequence ID" value="ENSDCDP00010000382.1"/>
    <property type="gene ID" value="ENSDCDG00010000201.1"/>
</dbReference>
<sequence>MQPDTEQVAVDTRTRLAEETCSGHFHFSIMVYLCSAVLTILLAVGLGDVGNFSSCLEFFYHSWPTKGIIGTPICQRYENRFRFATLYSRQRRSPWFSAYVFYTDLKENRRKTPWMYEPQLANGSADGNMIPFPNGTLEQNVVESQAVQQDYKNSGFSRGHLNPSFGHRSYLDSMATFTLTNVVPQWAESNNGPWAIQEGKVLKFLNRSCIGDAYIVTGILPYESDDWWLKQDRVAVPEYLWSAYCCPTYSSKNLTNRLPTFAAIGRNDPNSNDKIVPAARNAGYDVRHMPLVELEMHLKQRFGTE</sequence>
<evidence type="ECO:0000313" key="4">
    <source>
        <dbReference type="Ensembl" id="ENSDCDP00010000382.1"/>
    </source>
</evidence>
<evidence type="ECO:0000256" key="1">
    <source>
        <dbReference type="SAM" id="Phobius"/>
    </source>
</evidence>
<feature type="transmembrane region" description="Helical" evidence="1">
    <location>
        <begin position="25"/>
        <end position="46"/>
    </location>
</feature>
<dbReference type="Gene3D" id="3.40.570.10">
    <property type="entry name" value="Extracellular Endonuclease, subunit A"/>
    <property type="match status" value="1"/>
</dbReference>
<organism evidence="4 5">
    <name type="scientific">Denticeps clupeoides</name>
    <name type="common">denticle herring</name>
    <dbReference type="NCBI Taxonomy" id="299321"/>
    <lineage>
        <taxon>Eukaryota</taxon>
        <taxon>Metazoa</taxon>
        <taxon>Chordata</taxon>
        <taxon>Craniata</taxon>
        <taxon>Vertebrata</taxon>
        <taxon>Euteleostomi</taxon>
        <taxon>Actinopterygii</taxon>
        <taxon>Neopterygii</taxon>
        <taxon>Teleostei</taxon>
        <taxon>Clupei</taxon>
        <taxon>Clupeiformes</taxon>
        <taxon>Denticipitoidei</taxon>
        <taxon>Denticipitidae</taxon>
        <taxon>Denticeps</taxon>
    </lineage>
</organism>
<reference evidence="4" key="2">
    <citation type="submission" date="2025-08" db="UniProtKB">
        <authorList>
            <consortium name="Ensembl"/>
        </authorList>
    </citation>
    <scope>IDENTIFICATION</scope>
</reference>
<keyword evidence="1" id="KW-0472">Membrane</keyword>
<keyword evidence="1" id="KW-1133">Transmembrane helix</keyword>
<gene>
    <name evidence="4" type="primary">LOC114767895</name>
</gene>
<evidence type="ECO:0008006" key="6">
    <source>
        <dbReference type="Google" id="ProtNLM"/>
    </source>
</evidence>
<accession>A0AAY3ZUN3</accession>
<reference evidence="4" key="3">
    <citation type="submission" date="2025-09" db="UniProtKB">
        <authorList>
            <consortium name="Ensembl"/>
        </authorList>
    </citation>
    <scope>IDENTIFICATION</scope>
</reference>
<dbReference type="Pfam" id="PF01223">
    <property type="entry name" value="Endonuclease_NS"/>
    <property type="match status" value="1"/>
</dbReference>
<name>A0AAY3ZUN3_9TELE</name>
<protein>
    <recommendedName>
        <fullName evidence="6">Endonuclease domain-containing 1 protein-like</fullName>
    </recommendedName>
</protein>
<keyword evidence="5" id="KW-1185">Reference proteome</keyword>
<feature type="domain" description="DNA/RNA non-specific endonuclease/pyrophosphatase/phosphodiesterase" evidence="3">
    <location>
        <begin position="79"/>
        <end position="293"/>
    </location>
</feature>
<evidence type="ECO:0000313" key="5">
    <source>
        <dbReference type="Proteomes" id="UP000694580"/>
    </source>
</evidence>
<dbReference type="PANTHER" id="PTHR21472:SF18">
    <property type="entry name" value="ENDONUCLEASE DOMAIN-CONTAINING 1 PROTEIN"/>
    <property type="match status" value="1"/>
</dbReference>
<reference evidence="4 5" key="1">
    <citation type="submission" date="2020-06" db="EMBL/GenBank/DDBJ databases">
        <authorList>
            <consortium name="Wellcome Sanger Institute Data Sharing"/>
        </authorList>
    </citation>
    <scope>NUCLEOTIDE SEQUENCE [LARGE SCALE GENOMIC DNA]</scope>
</reference>
<proteinExistence type="predicted"/>
<dbReference type="GO" id="GO:0016787">
    <property type="term" value="F:hydrolase activity"/>
    <property type="evidence" value="ECO:0007669"/>
    <property type="project" value="InterPro"/>
</dbReference>
<dbReference type="GO" id="GO:0046872">
    <property type="term" value="F:metal ion binding"/>
    <property type="evidence" value="ECO:0007669"/>
    <property type="project" value="InterPro"/>
</dbReference>
<dbReference type="InterPro" id="IPR020821">
    <property type="entry name" value="ENPP1-3/EXOG-like_nuc-like"/>
</dbReference>